<proteinExistence type="predicted"/>
<name>A0ABY1KWB1_9FLAO</name>
<dbReference type="RefSeq" id="WP_076455940.1">
    <property type="nucleotide sequence ID" value="NZ_FTOB01000004.1"/>
</dbReference>
<keyword evidence="1" id="KW-1133">Transmembrane helix</keyword>
<keyword evidence="4" id="KW-1185">Reference proteome</keyword>
<dbReference type="Pfam" id="PF06713">
    <property type="entry name" value="bPH_4"/>
    <property type="match status" value="1"/>
</dbReference>
<gene>
    <name evidence="3" type="ORF">SAMN05421766_104434</name>
</gene>
<evidence type="ECO:0000313" key="4">
    <source>
        <dbReference type="Proteomes" id="UP000185728"/>
    </source>
</evidence>
<accession>A0ABY1KWB1</accession>
<feature type="domain" description="Uncharacterized protein YyaB-like PH" evidence="2">
    <location>
        <begin position="46"/>
        <end position="121"/>
    </location>
</feature>
<organism evidence="3 4">
    <name type="scientific">Zobellia uliginosa</name>
    <dbReference type="NCBI Taxonomy" id="143224"/>
    <lineage>
        <taxon>Bacteria</taxon>
        <taxon>Pseudomonadati</taxon>
        <taxon>Bacteroidota</taxon>
        <taxon>Flavobacteriia</taxon>
        <taxon>Flavobacteriales</taxon>
        <taxon>Flavobacteriaceae</taxon>
        <taxon>Zobellia</taxon>
    </lineage>
</organism>
<protein>
    <submittedName>
        <fullName evidence="3">PH domain-containing protein</fullName>
    </submittedName>
</protein>
<evidence type="ECO:0000259" key="2">
    <source>
        <dbReference type="Pfam" id="PF06713"/>
    </source>
</evidence>
<feature type="transmembrane region" description="Helical" evidence="1">
    <location>
        <begin position="25"/>
        <end position="44"/>
    </location>
</feature>
<dbReference type="InterPro" id="IPR009589">
    <property type="entry name" value="PH_YyaB-like"/>
</dbReference>
<evidence type="ECO:0000256" key="1">
    <source>
        <dbReference type="SAM" id="Phobius"/>
    </source>
</evidence>
<keyword evidence="1" id="KW-0472">Membrane</keyword>
<sequence>MDLLSLLLLSITGYMLYQNEPVEAILSLVGTFALIYGFCLYLNLSTQYTISDKGCLKLKCALLYNKTFDIDRFTSIRKSNNLMSSPAPSLDRIELAYGKFDLLIISPKNKKQFAEDVLSINPKTENHLAE</sequence>
<dbReference type="EMBL" id="FTOB01000004">
    <property type="protein sequence ID" value="SIS85964.1"/>
    <property type="molecule type" value="Genomic_DNA"/>
</dbReference>
<comment type="caution">
    <text evidence="3">The sequence shown here is derived from an EMBL/GenBank/DDBJ whole genome shotgun (WGS) entry which is preliminary data.</text>
</comment>
<keyword evidence="1" id="KW-0812">Transmembrane</keyword>
<reference evidence="3 4" key="1">
    <citation type="submission" date="2017-01" db="EMBL/GenBank/DDBJ databases">
        <authorList>
            <person name="Varghese N."/>
            <person name="Submissions S."/>
        </authorList>
    </citation>
    <scope>NUCLEOTIDE SEQUENCE [LARGE SCALE GENOMIC DNA]</scope>
    <source>
        <strain evidence="3 4">DSM 2061</strain>
    </source>
</reference>
<evidence type="ECO:0000313" key="3">
    <source>
        <dbReference type="EMBL" id="SIS85964.1"/>
    </source>
</evidence>
<dbReference type="Proteomes" id="UP000185728">
    <property type="component" value="Unassembled WGS sequence"/>
</dbReference>